<dbReference type="GO" id="GO:0005737">
    <property type="term" value="C:cytoplasm"/>
    <property type="evidence" value="ECO:0007669"/>
    <property type="project" value="TreeGrafter"/>
</dbReference>
<dbReference type="Gene3D" id="3.40.50.150">
    <property type="entry name" value="Vaccinia Virus protein VP39"/>
    <property type="match status" value="1"/>
</dbReference>
<dbReference type="PANTHER" id="PTHR11579:SF18">
    <property type="entry name" value="PROTEIN-L-ISOASPARTATE O-METHYLTRANSFERASE"/>
    <property type="match status" value="1"/>
</dbReference>
<keyword evidence="4" id="KW-0808">Transferase</keyword>
<dbReference type="InterPro" id="IPR029063">
    <property type="entry name" value="SAM-dependent_MTases_sf"/>
</dbReference>
<organism evidence="4 5">
    <name type="scientific">Aestuariispira insulae</name>
    <dbReference type="NCBI Taxonomy" id="1461337"/>
    <lineage>
        <taxon>Bacteria</taxon>
        <taxon>Pseudomonadati</taxon>
        <taxon>Pseudomonadota</taxon>
        <taxon>Alphaproteobacteria</taxon>
        <taxon>Rhodospirillales</taxon>
        <taxon>Kiloniellaceae</taxon>
        <taxon>Aestuariispira</taxon>
    </lineage>
</organism>
<accession>A0A3D9HNY6</accession>
<dbReference type="GO" id="GO:0032259">
    <property type="term" value="P:methylation"/>
    <property type="evidence" value="ECO:0007669"/>
    <property type="project" value="UniProtKB-KW"/>
</dbReference>
<evidence type="ECO:0000256" key="2">
    <source>
        <dbReference type="ARBA" id="ARBA00013346"/>
    </source>
</evidence>
<evidence type="ECO:0000256" key="3">
    <source>
        <dbReference type="ARBA" id="ARBA00030757"/>
    </source>
</evidence>
<dbReference type="OrthoDB" id="9798496at2"/>
<proteinExistence type="inferred from homology"/>
<evidence type="ECO:0000313" key="4">
    <source>
        <dbReference type="EMBL" id="RED51021.1"/>
    </source>
</evidence>
<comment type="caution">
    <text evidence="4">The sequence shown here is derived from an EMBL/GenBank/DDBJ whole genome shotgun (WGS) entry which is preliminary data.</text>
</comment>
<dbReference type="AlphaFoldDB" id="A0A3D9HNY6"/>
<protein>
    <recommendedName>
        <fullName evidence="2">Protein-L-isoaspartate O-methyltransferase</fullName>
    </recommendedName>
    <alternativeName>
        <fullName evidence="3">Protein L-isoaspartyl methyltransferase</fullName>
    </alternativeName>
</protein>
<dbReference type="RefSeq" id="WP_115936801.1">
    <property type="nucleotide sequence ID" value="NZ_QRDW01000004.1"/>
</dbReference>
<gene>
    <name evidence="4" type="ORF">DFP90_104299</name>
</gene>
<reference evidence="4 5" key="1">
    <citation type="submission" date="2018-07" db="EMBL/GenBank/DDBJ databases">
        <title>Genomic Encyclopedia of Type Strains, Phase III (KMG-III): the genomes of soil and plant-associated and newly described type strains.</title>
        <authorList>
            <person name="Whitman W."/>
        </authorList>
    </citation>
    <scope>NUCLEOTIDE SEQUENCE [LARGE SCALE GENOMIC DNA]</scope>
    <source>
        <strain evidence="4 5">CECT 8488</strain>
    </source>
</reference>
<dbReference type="Pfam" id="PF01135">
    <property type="entry name" value="PCMT"/>
    <property type="match status" value="1"/>
</dbReference>
<dbReference type="Proteomes" id="UP000256845">
    <property type="component" value="Unassembled WGS sequence"/>
</dbReference>
<dbReference type="SUPFAM" id="SSF53335">
    <property type="entry name" value="S-adenosyl-L-methionine-dependent methyltransferases"/>
    <property type="match status" value="1"/>
</dbReference>
<evidence type="ECO:0000313" key="5">
    <source>
        <dbReference type="Proteomes" id="UP000256845"/>
    </source>
</evidence>
<keyword evidence="5" id="KW-1185">Reference proteome</keyword>
<dbReference type="PANTHER" id="PTHR11579">
    <property type="entry name" value="PROTEIN-L-ISOASPARTATE O-METHYLTRANSFERASE"/>
    <property type="match status" value="1"/>
</dbReference>
<dbReference type="InterPro" id="IPR000682">
    <property type="entry name" value="PCMT"/>
</dbReference>
<dbReference type="GO" id="GO:0004719">
    <property type="term" value="F:protein-L-isoaspartate (D-aspartate) O-methyltransferase activity"/>
    <property type="evidence" value="ECO:0007669"/>
    <property type="project" value="InterPro"/>
</dbReference>
<evidence type="ECO:0000256" key="1">
    <source>
        <dbReference type="ARBA" id="ARBA00005369"/>
    </source>
</evidence>
<dbReference type="EMBL" id="QRDW01000004">
    <property type="protein sequence ID" value="RED51021.1"/>
    <property type="molecule type" value="Genomic_DNA"/>
</dbReference>
<sequence>MDFAVARRNMVECQLRTNKVTDERLLSAVSELPREAFVPSSKNSLAYIDEDLEVSKGRYLMEPMAMARLIQAVQISENDSVLVIGAATGYMSAVAGKLGGPVFALESQEDLAADASRALTDLALDNVVVVDGVLNAGCPAHAPFDVILFQGAVEEIPTAILDQLNEGGRMGAVIGTEGSVGRASLFWKQNGVVSDRVLFDANIKNLPGFEKPKGFEF</sequence>
<keyword evidence="4" id="KW-0489">Methyltransferase</keyword>
<comment type="similarity">
    <text evidence="1">Belongs to the methyltransferase superfamily. L-isoaspartyl/D-aspartyl protein methyltransferase family.</text>
</comment>
<name>A0A3D9HNY6_9PROT</name>